<keyword evidence="1" id="KW-0547">Nucleotide-binding</keyword>
<organism evidence="1 2">
    <name type="scientific">Corynebacterium aquatimens</name>
    <dbReference type="NCBI Taxonomy" id="1190508"/>
    <lineage>
        <taxon>Bacteria</taxon>
        <taxon>Bacillati</taxon>
        <taxon>Actinomycetota</taxon>
        <taxon>Actinomycetes</taxon>
        <taxon>Mycobacteriales</taxon>
        <taxon>Corynebacteriaceae</taxon>
        <taxon>Corynebacterium</taxon>
    </lineage>
</organism>
<dbReference type="Gene3D" id="3.30.565.60">
    <property type="match status" value="1"/>
</dbReference>
<accession>A0A931GXW4</accession>
<dbReference type="InterPro" id="IPR038475">
    <property type="entry name" value="RecG_C_sf"/>
</dbReference>
<dbReference type="EMBL" id="JADOUE010000001">
    <property type="protein sequence ID" value="MBG6122639.1"/>
    <property type="molecule type" value="Genomic_DNA"/>
</dbReference>
<comment type="caution">
    <text evidence="1">The sequence shown here is derived from an EMBL/GenBank/DDBJ whole genome shotgun (WGS) entry which is preliminary data.</text>
</comment>
<gene>
    <name evidence="1" type="ORF">IW254_001608</name>
</gene>
<protein>
    <submittedName>
        <fullName evidence="1">ATP-dependent DNA helicase RecG</fullName>
        <ecNumber evidence="1">3.6.4.12</ecNumber>
    </submittedName>
</protein>
<dbReference type="Pfam" id="PF13749">
    <property type="entry name" value="HATPase_c_4"/>
    <property type="match status" value="1"/>
</dbReference>
<name>A0A931GXW4_9CORY</name>
<dbReference type="EC" id="3.6.4.12" evidence="1"/>
<keyword evidence="2" id="KW-1185">Reference proteome</keyword>
<dbReference type="InterPro" id="IPR036390">
    <property type="entry name" value="WH_DNA-bd_sf"/>
</dbReference>
<sequence>MTAFLRLGPLIDTNASREVATISLSNGQEVIIPAFPESAVDEVIANAAAHRDWDATSPIVVEQSPTELKVWSPGSLPVGVTVDNVLTIPSVPRNPTLMTALRMLGLAEQASRGFDRMWASMLSTGRTPPTVNASENFVEVSLSSGNVDRDFVIGLANLREVYGHELFDSVNGLVIARHLMHNPILTASTAAHLMQLSLDQAEDVLAFYANAGFIEQLRDAPEWILSETAREEMKPGEEGMIATVTIQEWIETQLREGKSLSSREVAEELGVDRTDITRILSHLRDLGRAKIDPSGKSRGPSVRWIGI</sequence>
<evidence type="ECO:0000313" key="1">
    <source>
        <dbReference type="EMBL" id="MBG6122639.1"/>
    </source>
</evidence>
<keyword evidence="1" id="KW-0378">Hydrolase</keyword>
<keyword evidence="1" id="KW-0067">ATP-binding</keyword>
<keyword evidence="1" id="KW-0347">Helicase</keyword>
<dbReference type="Proteomes" id="UP000658613">
    <property type="component" value="Unassembled WGS sequence"/>
</dbReference>
<dbReference type="PANTHER" id="PTHR30595:SF6">
    <property type="entry name" value="SCHLAFEN ALBA-2 DOMAIN-CONTAINING PROTEIN"/>
    <property type="match status" value="1"/>
</dbReference>
<evidence type="ECO:0000313" key="2">
    <source>
        <dbReference type="Proteomes" id="UP000658613"/>
    </source>
</evidence>
<proteinExistence type="predicted"/>
<dbReference type="GO" id="GO:0016787">
    <property type="term" value="F:hydrolase activity"/>
    <property type="evidence" value="ECO:0007669"/>
    <property type="project" value="UniProtKB-KW"/>
</dbReference>
<reference evidence="1" key="1">
    <citation type="submission" date="2020-11" db="EMBL/GenBank/DDBJ databases">
        <title>Sequencing the genomes of 1000 actinobacteria strains.</title>
        <authorList>
            <person name="Klenk H.-P."/>
        </authorList>
    </citation>
    <scope>NUCLEOTIDE SEQUENCE</scope>
    <source>
        <strain evidence="1">DSM 45632</strain>
    </source>
</reference>
<dbReference type="GO" id="GO:0003678">
    <property type="term" value="F:DNA helicase activity"/>
    <property type="evidence" value="ECO:0007669"/>
    <property type="project" value="UniProtKB-EC"/>
</dbReference>
<dbReference type="RefSeq" id="WP_196825003.1">
    <property type="nucleotide sequence ID" value="NZ_CP046980.1"/>
</dbReference>
<dbReference type="PANTHER" id="PTHR30595">
    <property type="entry name" value="GLPR-RELATED TRANSCRIPTIONAL REPRESSOR"/>
    <property type="match status" value="1"/>
</dbReference>
<dbReference type="SUPFAM" id="SSF46785">
    <property type="entry name" value="Winged helix' DNA-binding domain"/>
    <property type="match status" value="1"/>
</dbReference>
<dbReference type="AlphaFoldDB" id="A0A931GXW4"/>